<feature type="domain" description="CENP-V/GFA" evidence="5">
    <location>
        <begin position="7"/>
        <end position="138"/>
    </location>
</feature>
<dbReference type="PROSITE" id="PS51891">
    <property type="entry name" value="CENP_V_GFA"/>
    <property type="match status" value="1"/>
</dbReference>
<dbReference type="EMBL" id="JBHRXV010000004">
    <property type="protein sequence ID" value="MFC3712109.1"/>
    <property type="molecule type" value="Genomic_DNA"/>
</dbReference>
<comment type="similarity">
    <text evidence="1">Belongs to the Gfa family.</text>
</comment>
<evidence type="ECO:0000313" key="7">
    <source>
        <dbReference type="Proteomes" id="UP001595615"/>
    </source>
</evidence>
<gene>
    <name evidence="6" type="ORF">ACFOMD_05990</name>
</gene>
<dbReference type="PANTHER" id="PTHR33337:SF40">
    <property type="entry name" value="CENP-V_GFA DOMAIN-CONTAINING PROTEIN-RELATED"/>
    <property type="match status" value="1"/>
</dbReference>
<keyword evidence="3" id="KW-0862">Zinc</keyword>
<evidence type="ECO:0000256" key="3">
    <source>
        <dbReference type="ARBA" id="ARBA00022833"/>
    </source>
</evidence>
<reference evidence="7" key="1">
    <citation type="journal article" date="2019" name="Int. J. Syst. Evol. Microbiol.">
        <title>The Global Catalogue of Microorganisms (GCM) 10K type strain sequencing project: providing services to taxonomists for standard genome sequencing and annotation.</title>
        <authorList>
            <consortium name="The Broad Institute Genomics Platform"/>
            <consortium name="The Broad Institute Genome Sequencing Center for Infectious Disease"/>
            <person name="Wu L."/>
            <person name="Ma J."/>
        </authorList>
    </citation>
    <scope>NUCLEOTIDE SEQUENCE [LARGE SCALE GENOMIC DNA]</scope>
    <source>
        <strain evidence="7">KCTC 42644</strain>
    </source>
</reference>
<evidence type="ECO:0000256" key="4">
    <source>
        <dbReference type="ARBA" id="ARBA00023239"/>
    </source>
</evidence>
<protein>
    <submittedName>
        <fullName evidence="6">GFA family protein</fullName>
    </submittedName>
</protein>
<evidence type="ECO:0000256" key="1">
    <source>
        <dbReference type="ARBA" id="ARBA00005495"/>
    </source>
</evidence>
<evidence type="ECO:0000259" key="5">
    <source>
        <dbReference type="PROSITE" id="PS51891"/>
    </source>
</evidence>
<comment type="caution">
    <text evidence="6">The sequence shown here is derived from an EMBL/GenBank/DDBJ whole genome shotgun (WGS) entry which is preliminary data.</text>
</comment>
<dbReference type="SUPFAM" id="SSF51316">
    <property type="entry name" value="Mss4-like"/>
    <property type="match status" value="1"/>
</dbReference>
<name>A0ABV7XBS8_9SPHN</name>
<dbReference type="Gene3D" id="3.90.1590.10">
    <property type="entry name" value="glutathione-dependent formaldehyde- activating enzyme (gfa)"/>
    <property type="match status" value="1"/>
</dbReference>
<sequence>MRDDGLMAGEVERLATCGCGQLGIRCRGEPISVSLCHCPACQRRTGSPFGIAAFFDTANIEVTGDSQRYVRGSDSGHDLSFHFCPACGGTPFWYPHRKPGVVAVAVGAFADPLFPPPAKAVYGAHRHDWLPTTGAPWDAETR</sequence>
<keyword evidence="2" id="KW-0479">Metal-binding</keyword>
<keyword evidence="7" id="KW-1185">Reference proteome</keyword>
<dbReference type="RefSeq" id="WP_380858356.1">
    <property type="nucleotide sequence ID" value="NZ_JBHRXV010000004.1"/>
</dbReference>
<evidence type="ECO:0000313" key="6">
    <source>
        <dbReference type="EMBL" id="MFC3712109.1"/>
    </source>
</evidence>
<accession>A0ABV7XBS8</accession>
<keyword evidence="4" id="KW-0456">Lyase</keyword>
<dbReference type="Proteomes" id="UP001595615">
    <property type="component" value="Unassembled WGS sequence"/>
</dbReference>
<dbReference type="Pfam" id="PF04828">
    <property type="entry name" value="GFA"/>
    <property type="match status" value="1"/>
</dbReference>
<dbReference type="InterPro" id="IPR011057">
    <property type="entry name" value="Mss4-like_sf"/>
</dbReference>
<evidence type="ECO:0000256" key="2">
    <source>
        <dbReference type="ARBA" id="ARBA00022723"/>
    </source>
</evidence>
<dbReference type="InterPro" id="IPR006913">
    <property type="entry name" value="CENP-V/GFA"/>
</dbReference>
<organism evidence="6 7">
    <name type="scientific">Sphingoaurantiacus capsulatus</name>
    <dbReference type="NCBI Taxonomy" id="1771310"/>
    <lineage>
        <taxon>Bacteria</taxon>
        <taxon>Pseudomonadati</taxon>
        <taxon>Pseudomonadota</taxon>
        <taxon>Alphaproteobacteria</taxon>
        <taxon>Sphingomonadales</taxon>
        <taxon>Sphingosinicellaceae</taxon>
        <taxon>Sphingoaurantiacus</taxon>
    </lineage>
</organism>
<proteinExistence type="inferred from homology"/>
<dbReference type="PANTHER" id="PTHR33337">
    <property type="entry name" value="GFA DOMAIN-CONTAINING PROTEIN"/>
    <property type="match status" value="1"/>
</dbReference>